<feature type="compositionally biased region" description="Basic and acidic residues" evidence="1">
    <location>
        <begin position="93"/>
        <end position="106"/>
    </location>
</feature>
<organism evidence="2">
    <name type="scientific">Oryza nivara</name>
    <name type="common">Indian wild rice</name>
    <name type="synonym">Oryza sativa f. spontanea</name>
    <dbReference type="NCBI Taxonomy" id="4536"/>
    <lineage>
        <taxon>Eukaryota</taxon>
        <taxon>Viridiplantae</taxon>
        <taxon>Streptophyta</taxon>
        <taxon>Embryophyta</taxon>
        <taxon>Tracheophyta</taxon>
        <taxon>Spermatophyta</taxon>
        <taxon>Magnoliopsida</taxon>
        <taxon>Liliopsida</taxon>
        <taxon>Poales</taxon>
        <taxon>Poaceae</taxon>
        <taxon>BOP clade</taxon>
        <taxon>Oryzoideae</taxon>
        <taxon>Oryzeae</taxon>
        <taxon>Oryzinae</taxon>
        <taxon>Oryza</taxon>
    </lineage>
</organism>
<evidence type="ECO:0000313" key="2">
    <source>
        <dbReference type="EnsemblPlants" id="ONIVA07G10090.1"/>
    </source>
</evidence>
<accession>A0A0E0HZP2</accession>
<reference evidence="2" key="2">
    <citation type="submission" date="2018-04" db="EMBL/GenBank/DDBJ databases">
        <title>OnivRS2 (Oryza nivara Reference Sequence Version 2).</title>
        <authorList>
            <person name="Zhang J."/>
            <person name="Kudrna D."/>
            <person name="Lee S."/>
            <person name="Talag J."/>
            <person name="Rajasekar S."/>
            <person name="Welchert J."/>
            <person name="Hsing Y.-I."/>
            <person name="Wing R.A."/>
        </authorList>
    </citation>
    <scope>NUCLEOTIDE SEQUENCE [LARGE SCALE GENOMIC DNA]</scope>
    <source>
        <strain evidence="2">SL10</strain>
    </source>
</reference>
<protein>
    <submittedName>
        <fullName evidence="2">Uncharacterized protein</fullName>
    </submittedName>
</protein>
<sequence>MARPGRCLSPPPWMRLLRRRMGHTEGRGSERSVILVVGIVAVQPRPPANSEKARATGNGDGEFGGRRWRRRQSASFLAHRSRPDGKPASSEDGDGRDIPYESKDNEGEGSARLGRVVFKAGYHGNGNKVRSGLACDPIWRYNGMKDGGGEDGTARTVGLLP</sequence>
<proteinExistence type="predicted"/>
<dbReference type="Proteomes" id="UP000006591">
    <property type="component" value="Chromosome 7"/>
</dbReference>
<keyword evidence="3" id="KW-1185">Reference proteome</keyword>
<dbReference type="OMA" id="RRMGHTE"/>
<dbReference type="EnsemblPlants" id="ONIVA07G10090.1">
    <property type="protein sequence ID" value="ONIVA07G10090.1"/>
    <property type="gene ID" value="ONIVA07G10090"/>
</dbReference>
<evidence type="ECO:0000256" key="1">
    <source>
        <dbReference type="SAM" id="MobiDB-lite"/>
    </source>
</evidence>
<dbReference type="HOGENOM" id="CLU_1638149_0_0_1"/>
<feature type="region of interest" description="Disordered" evidence="1">
    <location>
        <begin position="43"/>
        <end position="109"/>
    </location>
</feature>
<dbReference type="Gramene" id="ONIVA07G10090.1">
    <property type="protein sequence ID" value="ONIVA07G10090.1"/>
    <property type="gene ID" value="ONIVA07G10090"/>
</dbReference>
<evidence type="ECO:0000313" key="3">
    <source>
        <dbReference type="Proteomes" id="UP000006591"/>
    </source>
</evidence>
<dbReference type="AlphaFoldDB" id="A0A0E0HZP2"/>
<reference evidence="2" key="1">
    <citation type="submission" date="2015-04" db="UniProtKB">
        <authorList>
            <consortium name="EnsemblPlants"/>
        </authorList>
    </citation>
    <scope>IDENTIFICATION</scope>
    <source>
        <strain evidence="2">SL10</strain>
    </source>
</reference>
<name>A0A0E0HZP2_ORYNI</name>